<dbReference type="SUPFAM" id="SSF101912">
    <property type="entry name" value="Sema domain"/>
    <property type="match status" value="1"/>
</dbReference>
<dbReference type="GeneID" id="110084460"/>
<feature type="compositionally biased region" description="Low complexity" evidence="7">
    <location>
        <begin position="510"/>
        <end position="519"/>
    </location>
</feature>
<keyword evidence="12" id="KW-1185">Reference proteome</keyword>
<keyword evidence="9" id="KW-0732">Signal</keyword>
<evidence type="ECO:0000256" key="5">
    <source>
        <dbReference type="ARBA" id="ARBA00023180"/>
    </source>
</evidence>
<feature type="transmembrane region" description="Helical" evidence="8">
    <location>
        <begin position="628"/>
        <end position="644"/>
    </location>
</feature>
<dbReference type="PROSITE" id="PS50835">
    <property type="entry name" value="IG_LIKE"/>
    <property type="match status" value="1"/>
</dbReference>
<dbReference type="SUPFAM" id="SSF103575">
    <property type="entry name" value="Plexin repeat"/>
    <property type="match status" value="1"/>
</dbReference>
<dbReference type="PROSITE" id="PS51004">
    <property type="entry name" value="SEMA"/>
    <property type="match status" value="1"/>
</dbReference>
<keyword evidence="5" id="KW-0325">Glycoprotein</keyword>
<proteinExistence type="inferred from homology"/>
<dbReference type="InterPro" id="IPR015943">
    <property type="entry name" value="WD40/YVTN_repeat-like_dom_sf"/>
</dbReference>
<feature type="region of interest" description="Disordered" evidence="7">
    <location>
        <begin position="508"/>
        <end position="527"/>
    </location>
</feature>
<dbReference type="PANTHER" id="PTHR11036">
    <property type="entry name" value="SEMAPHORIN"/>
    <property type="match status" value="1"/>
</dbReference>
<feature type="chain" id="PRO_5045352059" evidence="9">
    <location>
        <begin position="29"/>
        <end position="645"/>
    </location>
</feature>
<evidence type="ECO:0000256" key="6">
    <source>
        <dbReference type="PROSITE-ProRule" id="PRU00352"/>
    </source>
</evidence>
<keyword evidence="8" id="KW-1133">Transmembrane helix</keyword>
<name>A0ABM5EZ04_9SAUR</name>
<comment type="subcellular location">
    <subcellularLocation>
        <location evidence="1">Membrane</location>
    </subcellularLocation>
</comment>
<dbReference type="InterPro" id="IPR016201">
    <property type="entry name" value="PSI"/>
</dbReference>
<dbReference type="Pfam" id="PF01403">
    <property type="entry name" value="Sema"/>
    <property type="match status" value="1"/>
</dbReference>
<dbReference type="InterPro" id="IPR013783">
    <property type="entry name" value="Ig-like_fold"/>
</dbReference>
<evidence type="ECO:0000256" key="8">
    <source>
        <dbReference type="SAM" id="Phobius"/>
    </source>
</evidence>
<dbReference type="InterPro" id="IPR027231">
    <property type="entry name" value="Semaphorin"/>
</dbReference>
<dbReference type="InterPro" id="IPR036352">
    <property type="entry name" value="Semap_dom_sf"/>
</dbReference>
<dbReference type="Proteomes" id="UP001652642">
    <property type="component" value="Chromosome 12"/>
</dbReference>
<feature type="domain" description="Ig-like" evidence="10">
    <location>
        <begin position="541"/>
        <end position="601"/>
    </location>
</feature>
<evidence type="ECO:0000313" key="12">
    <source>
        <dbReference type="Proteomes" id="UP001652642"/>
    </source>
</evidence>
<protein>
    <submittedName>
        <fullName evidence="13">Semaphorin-7A isoform X1</fullName>
    </submittedName>
</protein>
<dbReference type="RefSeq" id="XP_072838386.1">
    <property type="nucleotide sequence ID" value="XM_072982285.1"/>
</dbReference>
<dbReference type="InterPro" id="IPR036179">
    <property type="entry name" value="Ig-like_dom_sf"/>
</dbReference>
<reference evidence="13" key="1">
    <citation type="submission" date="2025-08" db="UniProtKB">
        <authorList>
            <consortium name="RefSeq"/>
        </authorList>
    </citation>
    <scope>IDENTIFICATION</scope>
</reference>
<evidence type="ECO:0000259" key="11">
    <source>
        <dbReference type="PROSITE" id="PS51004"/>
    </source>
</evidence>
<keyword evidence="3 8" id="KW-0472">Membrane</keyword>
<evidence type="ECO:0000256" key="3">
    <source>
        <dbReference type="ARBA" id="ARBA00023136"/>
    </source>
</evidence>
<dbReference type="Gene3D" id="2.130.10.10">
    <property type="entry name" value="YVTN repeat-like/Quinoprotein amine dehydrogenase"/>
    <property type="match status" value="1"/>
</dbReference>
<evidence type="ECO:0000259" key="10">
    <source>
        <dbReference type="PROSITE" id="PS50835"/>
    </source>
</evidence>
<dbReference type="Pfam" id="PF01437">
    <property type="entry name" value="PSI"/>
    <property type="match status" value="1"/>
</dbReference>
<evidence type="ECO:0000256" key="4">
    <source>
        <dbReference type="ARBA" id="ARBA00023157"/>
    </source>
</evidence>
<sequence>MSFPPEPRGLLLLLVVWTASQLCPPSAADPAASPRIIITSSSLGEKRFLFGPPESHIVLYHEQGTPSVFVGAESKLYYHNFDNSTDYEVPFKTTRKPSNCKNDDDKNYLTLLEKYQEKLLICGTNACNPTCWNWVHGKKEIFMHAQGLAPFGLDPNALVLVDGDDIYSTIKKHQYNGKNPRFRRILGSTELYTTDMMMKNPQFVKAAMVKQDKPYNAKIYLFFREDNPDSSRNPVASKSISRVAQLCKGDKGGSGSLSASKWTTFLKATLLCVDGDRHFNHLQDVFIVESPVWSQTKIYGLFSNEWEYSAVCVYSVGAISEVFRTSPLKGYTGEPPAVRPGQCLEGDQRTPHETFQLADSYPEVLNRVQEKAIFSNKHHYQQIEIHQVEAGDGVTYNVLYLATDRGTIHKVVVLPTGAINVLEIQPFQSSAVIQSVILDTARKELFVASLSEVVQLPLAMCGAYKNTCGSCVLARDPYCGWTGGRCDSVYDHKQHGNRTLLQALTHDNSSDICSSSSNNTKEDGTGLHMNVTVPQQSRYYLNCTVESHHANYTWFHNNRAILHCRPGHRHCIYFIDNMTDDLYGTYSCIAKEDWFTQTLVTENLVKPFSKTIAFRDKLDKDTATTTSLSFWLGLLHMLAVVLVIQ</sequence>
<dbReference type="SUPFAM" id="SSF48726">
    <property type="entry name" value="Immunoglobulin"/>
    <property type="match status" value="1"/>
</dbReference>
<accession>A0ABM5EZ04</accession>
<organism evidence="12 13">
    <name type="scientific">Pogona vitticeps</name>
    <name type="common">central bearded dragon</name>
    <dbReference type="NCBI Taxonomy" id="103695"/>
    <lineage>
        <taxon>Eukaryota</taxon>
        <taxon>Metazoa</taxon>
        <taxon>Chordata</taxon>
        <taxon>Craniata</taxon>
        <taxon>Vertebrata</taxon>
        <taxon>Euteleostomi</taxon>
        <taxon>Lepidosauria</taxon>
        <taxon>Squamata</taxon>
        <taxon>Bifurcata</taxon>
        <taxon>Unidentata</taxon>
        <taxon>Episquamata</taxon>
        <taxon>Toxicofera</taxon>
        <taxon>Iguania</taxon>
        <taxon>Acrodonta</taxon>
        <taxon>Agamidae</taxon>
        <taxon>Amphibolurinae</taxon>
        <taxon>Pogona</taxon>
    </lineage>
</organism>
<dbReference type="PANTHER" id="PTHR11036:SF80">
    <property type="entry name" value="SEMAPHORIN-7A"/>
    <property type="match status" value="1"/>
</dbReference>
<keyword evidence="8" id="KW-0812">Transmembrane</keyword>
<evidence type="ECO:0000313" key="13">
    <source>
        <dbReference type="RefSeq" id="XP_072838386.1"/>
    </source>
</evidence>
<dbReference type="InterPro" id="IPR001627">
    <property type="entry name" value="Semap_dom"/>
</dbReference>
<dbReference type="Gene3D" id="3.30.1680.10">
    <property type="entry name" value="ligand-binding face of the semaphorins, domain 2"/>
    <property type="match status" value="1"/>
</dbReference>
<comment type="similarity">
    <text evidence="2">Belongs to the semaphorin family.</text>
</comment>
<feature type="signal peptide" evidence="9">
    <location>
        <begin position="1"/>
        <end position="28"/>
    </location>
</feature>
<dbReference type="SMART" id="SM00630">
    <property type="entry name" value="Sema"/>
    <property type="match status" value="1"/>
</dbReference>
<gene>
    <name evidence="13" type="primary">SEMA7A</name>
</gene>
<comment type="caution">
    <text evidence="6">Lacks conserved residue(s) required for the propagation of feature annotation.</text>
</comment>
<evidence type="ECO:0000256" key="7">
    <source>
        <dbReference type="SAM" id="MobiDB-lite"/>
    </source>
</evidence>
<evidence type="ECO:0000256" key="1">
    <source>
        <dbReference type="ARBA" id="ARBA00004370"/>
    </source>
</evidence>
<evidence type="ECO:0000256" key="2">
    <source>
        <dbReference type="ARBA" id="ARBA00009492"/>
    </source>
</evidence>
<keyword evidence="4" id="KW-1015">Disulfide bond</keyword>
<dbReference type="InterPro" id="IPR007110">
    <property type="entry name" value="Ig-like_dom"/>
</dbReference>
<feature type="domain" description="Sema" evidence="11">
    <location>
        <begin position="35"/>
        <end position="458"/>
    </location>
</feature>
<evidence type="ECO:0000256" key="9">
    <source>
        <dbReference type="SAM" id="SignalP"/>
    </source>
</evidence>
<dbReference type="SMART" id="SM00423">
    <property type="entry name" value="PSI"/>
    <property type="match status" value="1"/>
</dbReference>
<dbReference type="Gene3D" id="2.60.40.10">
    <property type="entry name" value="Immunoglobulins"/>
    <property type="match status" value="1"/>
</dbReference>
<dbReference type="InterPro" id="IPR002165">
    <property type="entry name" value="Plexin_repeat"/>
</dbReference>
<dbReference type="Pfam" id="PF13895">
    <property type="entry name" value="Ig_2"/>
    <property type="match status" value="1"/>
</dbReference>